<proteinExistence type="predicted"/>
<keyword evidence="2" id="KW-1185">Reference proteome</keyword>
<dbReference type="KEGG" id="cmar:IMCC12053_906"/>
<reference evidence="1 2" key="1">
    <citation type="submission" date="2015-05" db="EMBL/GenBank/DDBJ databases">
        <authorList>
            <person name="Wang D.B."/>
            <person name="Wang M."/>
        </authorList>
    </citation>
    <scope>NUCLEOTIDE SEQUENCE [LARGE SCALE GENOMIC DNA]</scope>
    <source>
        <strain evidence="1 2">IMCC 12053</strain>
    </source>
</reference>
<name>A0A0N9ZDJ9_9RHOB</name>
<evidence type="ECO:0000313" key="2">
    <source>
        <dbReference type="Proteomes" id="UP000064920"/>
    </source>
</evidence>
<dbReference type="EMBL" id="CP012023">
    <property type="protein sequence ID" value="ALI54854.1"/>
    <property type="molecule type" value="Genomic_DNA"/>
</dbReference>
<dbReference type="AlphaFoldDB" id="A0A0N9ZDJ9"/>
<evidence type="ECO:0000313" key="1">
    <source>
        <dbReference type="EMBL" id="ALI54854.1"/>
    </source>
</evidence>
<gene>
    <name evidence="1" type="ORF">IMCC12053_906</name>
</gene>
<protein>
    <submittedName>
        <fullName evidence="1">Uncharacterized protein</fullName>
    </submittedName>
</protein>
<sequence>MVLMPACAQRRNGVAMQKATRFGAAFANGFWVRPYLTGLR</sequence>
<accession>A0A0N9ZDJ9</accession>
<organism evidence="1 2">
    <name type="scientific">Celeribacter marinus</name>
    <dbReference type="NCBI Taxonomy" id="1397108"/>
    <lineage>
        <taxon>Bacteria</taxon>
        <taxon>Pseudomonadati</taxon>
        <taxon>Pseudomonadota</taxon>
        <taxon>Alphaproteobacteria</taxon>
        <taxon>Rhodobacterales</taxon>
        <taxon>Roseobacteraceae</taxon>
        <taxon>Celeribacter</taxon>
    </lineage>
</organism>
<dbReference type="Proteomes" id="UP000064920">
    <property type="component" value="Chromosome"/>
</dbReference>